<keyword evidence="1" id="KW-0433">Leucine-rich repeat</keyword>
<proteinExistence type="predicted"/>
<keyword evidence="2" id="KW-0677">Repeat</keyword>
<organism evidence="4 5">
    <name type="scientific">Pseudoalteromonas amylolytica</name>
    <dbReference type="NCBI Taxonomy" id="1859457"/>
    <lineage>
        <taxon>Bacteria</taxon>
        <taxon>Pseudomonadati</taxon>
        <taxon>Pseudomonadota</taxon>
        <taxon>Gammaproteobacteria</taxon>
        <taxon>Alteromonadales</taxon>
        <taxon>Pseudoalteromonadaceae</taxon>
        <taxon>Pseudoalteromonas</taxon>
    </lineage>
</organism>
<evidence type="ECO:0000256" key="2">
    <source>
        <dbReference type="ARBA" id="ARBA00022737"/>
    </source>
</evidence>
<evidence type="ECO:0000313" key="4">
    <source>
        <dbReference type="EMBL" id="OHU87117.1"/>
    </source>
</evidence>
<dbReference type="AlphaFoldDB" id="A0A1S1MPI0"/>
<dbReference type="PROSITE" id="PS51450">
    <property type="entry name" value="LRR"/>
    <property type="match status" value="1"/>
</dbReference>
<dbReference type="Gene3D" id="3.80.10.10">
    <property type="entry name" value="Ribonuclease Inhibitor"/>
    <property type="match status" value="3"/>
</dbReference>
<dbReference type="InterPro" id="IPR050836">
    <property type="entry name" value="SDS22/Internalin_LRR"/>
</dbReference>
<dbReference type="PANTHER" id="PTHR46652">
    <property type="entry name" value="LEUCINE-RICH REPEAT AND IQ DOMAIN-CONTAINING PROTEIN 1-RELATED"/>
    <property type="match status" value="1"/>
</dbReference>
<dbReference type="EMBL" id="MKJU01000035">
    <property type="protein sequence ID" value="OHU87117.1"/>
    <property type="molecule type" value="Genomic_DNA"/>
</dbReference>
<dbReference type="STRING" id="1859457.BET10_00420"/>
<name>A0A1S1MPI0_9GAMM</name>
<dbReference type="Proteomes" id="UP000179786">
    <property type="component" value="Unassembled WGS sequence"/>
</dbReference>
<dbReference type="InterPro" id="IPR032675">
    <property type="entry name" value="LRR_dom_sf"/>
</dbReference>
<dbReference type="PANTHER" id="PTHR46652:SF3">
    <property type="entry name" value="LEUCINE-RICH REPEAT-CONTAINING PROTEIN 9"/>
    <property type="match status" value="1"/>
</dbReference>
<dbReference type="InterPro" id="IPR001611">
    <property type="entry name" value="Leu-rich_rpt"/>
</dbReference>
<dbReference type="Pfam" id="PF22352">
    <property type="entry name" value="K319L-like_PKD"/>
    <property type="match status" value="1"/>
</dbReference>
<keyword evidence="5" id="KW-1185">Reference proteome</keyword>
<evidence type="ECO:0000256" key="1">
    <source>
        <dbReference type="ARBA" id="ARBA00022614"/>
    </source>
</evidence>
<evidence type="ECO:0000313" key="5">
    <source>
        <dbReference type="Proteomes" id="UP000179786"/>
    </source>
</evidence>
<sequence length="885" mass="97130">MLTLALTACGGSGSGSNSDKTPDTSDGKTPVIVAPEPEPEPQNKAPVILAAQGLEAQERDVFSLAAQASDDDGSIKSFVWEQTAGTTVELSGTDTNTVQFIAPDLTEDETITLKLSVTDDDNETTSKEFVVAINAYAQPSADVITDKALLMCMNDAQLDMGATAIECTDAPISSLAGIETLTQLVSVKFENTQLESLEMLGTLTQLENLTLHNNPTTDYSALNNLTALKSLSINVNTNSDLPDIDFTNFQNLTSLTLQYNDAYSYNNLDLLKLPTSLTELHLSKFGVDNASALSSFSQLEKLSLEYTSNVNALSFLAKMPNIKEVTFAGLNVNDPTAFSLIPDLEKLALRQIYFEDFSFLANLTKLTSLAVEFEYYQHNRSFDVNTIKELSELTTLSIGGIQLENTSGLSSLTNLTALALNDSNLTTLSFLANLDNLTSLMISNSPQIIDIGWIAFLPELTELSLDSLHGAVSYEALAQLTSLTHLNILYRNTHGSSLDMANLSQLSQLEKLTVQVGELTNISSLSDLTRLQYLFIHSRDINELPNISALSQLTDLSIVNHSYYNEGNQVTFANLGASSSLTNLRLNGFSHIEDLTALAQYSALEELEIRNSKATNITPISQLDKLKKLTLSDFQALIHVADLASLNKLEFLAIYSSPYVLCADLETLHTTFADTTLLELSNQCIESLVDLSLIEDENLKTFIRNNKYYDALALKYLSLYNSNNILSLAGMEQYSNLESISLSTEHAFDLLNSFDIEQLSNLNSISISYGQLTTLDELVLPQAVKSLTISENDATLDLQGFNAPYIEYLNLSGSSLSNTQLLANFTNLTRLNVSYTNLEDLTPLHSLTQLEFLSIYQYDYYECEQIEALTAALPNTYIEKYSSCN</sequence>
<gene>
    <name evidence="4" type="ORF">BET10_00420</name>
</gene>
<accession>A0A1S1MPI0</accession>
<evidence type="ECO:0000256" key="3">
    <source>
        <dbReference type="SAM" id="MobiDB-lite"/>
    </source>
</evidence>
<protein>
    <submittedName>
        <fullName evidence="4">Uncharacterized protein</fullName>
    </submittedName>
</protein>
<feature type="region of interest" description="Disordered" evidence="3">
    <location>
        <begin position="1"/>
        <end position="43"/>
    </location>
</feature>
<dbReference type="Gene3D" id="2.60.40.3010">
    <property type="match status" value="1"/>
</dbReference>
<comment type="caution">
    <text evidence="4">The sequence shown here is derived from an EMBL/GenBank/DDBJ whole genome shotgun (WGS) entry which is preliminary data.</text>
</comment>
<reference evidence="4 5" key="1">
    <citation type="submission" date="2016-09" db="EMBL/GenBank/DDBJ databases">
        <title>Pseudoalteromonas amylolytica sp. nov., isolated from the surface seawater.</title>
        <authorList>
            <person name="Wu Y.-H."/>
            <person name="Cheng H."/>
            <person name="Jin X.-B."/>
            <person name="Wang C.-S."/>
            <person name="Xu X.-W."/>
        </authorList>
    </citation>
    <scope>NUCLEOTIDE SEQUENCE [LARGE SCALE GENOMIC DNA]</scope>
    <source>
        <strain evidence="4 5">JW1</strain>
    </source>
</reference>
<dbReference type="SUPFAM" id="SSF52058">
    <property type="entry name" value="L domain-like"/>
    <property type="match status" value="3"/>
</dbReference>